<reference evidence="2" key="1">
    <citation type="submission" date="2015-12" db="EMBL/GenBank/DDBJ databases">
        <authorList>
            <person name="Tarr C.L."/>
            <person name="Gladney L.M."/>
        </authorList>
    </citation>
    <scope>NUCLEOTIDE SEQUENCE [LARGE SCALE GENOMIC DNA]</scope>
    <source>
        <strain evidence="2">2756-81</strain>
    </source>
</reference>
<sequence>MNKINFTIVKKNRANFRIAIVQNETKELADLVIDASTENFEAGQEIEGFLIKQKVNPKFARKGALDKYTYSKEAIEITPDVFVTFNAESFRYEIKCEAKYSNICKKHKFTWNPDRMVWQTYADRRMFKAIESFERQGLAVSKADGVRGMGVIRVETSKAVERDETYTEDSQINLSESEIDRVVEMLQGNNRICAGFFWKSDYAEFKKFEYKNGGLFGTHNKVTLQNYRQQFKTREYVRRVCHGFECKTVNELLTRL</sequence>
<gene>
    <name evidence="1" type="ORF">AUQ44_03285</name>
</gene>
<dbReference type="EMBL" id="LOMK01000001">
    <property type="protein sequence ID" value="KYN24865.1"/>
    <property type="molecule type" value="Genomic_DNA"/>
</dbReference>
<evidence type="ECO:0000313" key="1">
    <source>
        <dbReference type="EMBL" id="KYN24865.1"/>
    </source>
</evidence>
<accession>A0A151JGI5</accession>
<dbReference type="AlphaFoldDB" id="A0A151JGI5"/>
<dbReference type="Proteomes" id="UP000075349">
    <property type="component" value="Unassembled WGS sequence"/>
</dbReference>
<evidence type="ECO:0000313" key="2">
    <source>
        <dbReference type="Proteomes" id="UP000075349"/>
    </source>
</evidence>
<comment type="caution">
    <text evidence="1">The sequence shown here is derived from an EMBL/GenBank/DDBJ whole genome shotgun (WGS) entry which is preliminary data.</text>
</comment>
<proteinExistence type="predicted"/>
<protein>
    <submittedName>
        <fullName evidence="1">Uncharacterized protein</fullName>
    </submittedName>
</protein>
<name>A0A151JGI5_9VIBR</name>
<organism evidence="1 2">
    <name type="scientific">Vibrio cidicii</name>
    <dbReference type="NCBI Taxonomy" id="1763883"/>
    <lineage>
        <taxon>Bacteria</taxon>
        <taxon>Pseudomonadati</taxon>
        <taxon>Pseudomonadota</taxon>
        <taxon>Gammaproteobacteria</taxon>
        <taxon>Vibrionales</taxon>
        <taxon>Vibrionaceae</taxon>
        <taxon>Vibrio</taxon>
    </lineage>
</organism>